<accession>A0AAX2JBB4</accession>
<dbReference type="KEGG" id="ful:C4N20_15715"/>
<organism evidence="1 2">
    <name type="scientific">Fusobacterium ulcerans</name>
    <dbReference type="NCBI Taxonomy" id="861"/>
    <lineage>
        <taxon>Bacteria</taxon>
        <taxon>Fusobacteriati</taxon>
        <taxon>Fusobacteriota</taxon>
        <taxon>Fusobacteriia</taxon>
        <taxon>Fusobacteriales</taxon>
        <taxon>Fusobacteriaceae</taxon>
        <taxon>Fusobacterium</taxon>
    </lineage>
</organism>
<reference evidence="1 2" key="1">
    <citation type="submission" date="2018-06" db="EMBL/GenBank/DDBJ databases">
        <authorList>
            <consortium name="Pathogen Informatics"/>
            <person name="Doyle S."/>
        </authorList>
    </citation>
    <scope>NUCLEOTIDE SEQUENCE [LARGE SCALE GENOMIC DNA]</scope>
    <source>
        <strain evidence="1 2">NCTC12112</strain>
    </source>
</reference>
<sequence length="511" mass="57824">MGRKRKKRVVQVAKNTPREVSKTSTTIKMVSGIGYNNKDDPSLSKWYTYSESPDNDILWDLDDLRAKSRNLYMNNELAGAALKKMRTKIVGTGLLPKPTINYQIAGITKEKAKEYEKIIKAKFNAWASSTNADFNRMHDFFTIQALIQLSWIMNGDAFIIPKRKKRAGVEIDLCLQMIEADRVVNPRFTYNQLIKGGVEFSENGDLLKYYIADRHPGDGYSEIKGYPVFNNLGRRNILHIFEPERIGQRRGVPLLASIIYPIKNLGKYKEAELIAAVINASLGFIVETKDPENFINGSAFGSSDSDTDGEAKKERTDKISLEHGMGIIAKEGETIKEFTTTRPNKSYKEFVDAVYEEIGAQLEIPHEVLMSSFKASYSAAKASLEEAHQRFLVCRKLLERTLCQPIYEEFILELIRNGDVDCPNFFENEVVRYAFTRCIWVGSGKSSLDPLKEANANKTSLDNYTTTRGIIAAESGLDFDEMLEARLEEEIKIAEIQKKIKEEIKGGEINV</sequence>
<proteinExistence type="predicted"/>
<dbReference type="InterPro" id="IPR006429">
    <property type="entry name" value="Phage_lambda_portal"/>
</dbReference>
<name>A0AAX2JBB4_9FUSO</name>
<dbReference type="RefSeq" id="WP_005980047.1">
    <property type="nucleotide sequence ID" value="NZ_CABKNW010000004.1"/>
</dbReference>
<gene>
    <name evidence="1" type="ORF">NCTC12112_01723</name>
</gene>
<evidence type="ECO:0000313" key="1">
    <source>
        <dbReference type="EMBL" id="SQJ03960.1"/>
    </source>
</evidence>
<dbReference type="AlphaFoldDB" id="A0AAX2JBB4"/>
<protein>
    <submittedName>
        <fullName evidence="1">Phage portal protein, lambda family</fullName>
    </submittedName>
</protein>
<dbReference type="GeneID" id="78456275"/>
<dbReference type="GO" id="GO:0005198">
    <property type="term" value="F:structural molecule activity"/>
    <property type="evidence" value="ECO:0007669"/>
    <property type="project" value="InterPro"/>
</dbReference>
<dbReference type="Pfam" id="PF05136">
    <property type="entry name" value="Phage_portal_2"/>
    <property type="match status" value="1"/>
</dbReference>
<dbReference type="EMBL" id="LS483487">
    <property type="protein sequence ID" value="SQJ03960.1"/>
    <property type="molecule type" value="Genomic_DNA"/>
</dbReference>
<dbReference type="NCBIfam" id="TIGR01539">
    <property type="entry name" value="portal_lambda"/>
    <property type="match status" value="1"/>
</dbReference>
<evidence type="ECO:0000313" key="2">
    <source>
        <dbReference type="Proteomes" id="UP000249008"/>
    </source>
</evidence>
<dbReference type="GO" id="GO:0019068">
    <property type="term" value="P:virion assembly"/>
    <property type="evidence" value="ECO:0007669"/>
    <property type="project" value="InterPro"/>
</dbReference>
<dbReference type="Proteomes" id="UP000249008">
    <property type="component" value="Chromosome 1"/>
</dbReference>